<evidence type="ECO:0000313" key="1">
    <source>
        <dbReference type="EMBL" id="ACG32832.1"/>
    </source>
</evidence>
<protein>
    <submittedName>
        <fullName evidence="1">Uncharacterized protein</fullName>
    </submittedName>
</protein>
<dbReference type="PANTHER" id="PTHR33085:SF145">
    <property type="entry name" value="OS05G0302200 PROTEIN"/>
    <property type="match status" value="1"/>
</dbReference>
<organism evidence="1">
    <name type="scientific">Zea mays</name>
    <name type="common">Maize</name>
    <dbReference type="NCBI Taxonomy" id="4577"/>
    <lineage>
        <taxon>Eukaryota</taxon>
        <taxon>Viridiplantae</taxon>
        <taxon>Streptophyta</taxon>
        <taxon>Embryophyta</taxon>
        <taxon>Tracheophyta</taxon>
        <taxon>Spermatophyta</taxon>
        <taxon>Magnoliopsida</taxon>
        <taxon>Liliopsida</taxon>
        <taxon>Poales</taxon>
        <taxon>Poaceae</taxon>
        <taxon>PACMAD clade</taxon>
        <taxon>Panicoideae</taxon>
        <taxon>Andropogonodae</taxon>
        <taxon>Andropogoneae</taxon>
        <taxon>Tripsacinae</taxon>
        <taxon>Zea</taxon>
    </lineage>
</organism>
<accession>B6T6U9</accession>
<proteinExistence type="evidence at transcript level"/>
<dbReference type="PANTHER" id="PTHR33085">
    <property type="entry name" value="OS12G0113100 PROTEIN-RELATED"/>
    <property type="match status" value="1"/>
</dbReference>
<sequence length="386" mass="43382">MSRTFKSTTGLSRRFLNLIAANHSPGVKSLHRIGLGRIFNSTPGPIPNGDRLESAAGQEDYMVRPRALDIIRLPTPVMSFRSSASFESKEWKLDCFPLSDCKVFCMDQSGRGFLFDANSCGVSTVAHLHTPKVKPISLSIPQPNVDEDDHNDEWGSKLFILESMPEEPEVNCQFEAFIYRMRDVYPRVLKHWNRHLVPPPPPFIRETVNQNSRRLEVTSYAVIEDGSHICISIEGAGTYCMHTVSHTWNRVGEWTLPFRGKIEYVPELKLWFGTSAESGHLAAADLSAMDSQPQLVGTWKELDPPEGWKECKDSQVVNLGSGRFCIARFFKKNPVDVRSGDELPGQSFAVLTGVEVVNRGCDAEVELRMVTHKSRRVNSTTIETLF</sequence>
<dbReference type="Pfam" id="PF07893">
    <property type="entry name" value="DUF1668"/>
    <property type="match status" value="1"/>
</dbReference>
<reference evidence="1" key="1">
    <citation type="journal article" date="2009" name="Plant Mol. Biol.">
        <title>Insights into corn genes derived from large-scale cDNA sequencing.</title>
        <authorList>
            <person name="Alexandrov N.N."/>
            <person name="Brover V.V."/>
            <person name="Freidin S."/>
            <person name="Troukhan M.E."/>
            <person name="Tatarinova T.V."/>
            <person name="Zhang H."/>
            <person name="Swaller T.J."/>
            <person name="Lu Y.P."/>
            <person name="Bouck J."/>
            <person name="Flavell R.B."/>
            <person name="Feldmann K.A."/>
        </authorList>
    </citation>
    <scope>NUCLEOTIDE SEQUENCE</scope>
</reference>
<dbReference type="EMBL" id="EU960714">
    <property type="protein sequence ID" value="ACG32832.1"/>
    <property type="molecule type" value="mRNA"/>
</dbReference>
<dbReference type="InterPro" id="IPR012871">
    <property type="entry name" value="DUF1668_ORYSA"/>
</dbReference>
<dbReference type="AlphaFoldDB" id="B6T6U9"/>
<name>B6T6U9_MAIZE</name>